<keyword evidence="3" id="KW-1185">Reference proteome</keyword>
<protein>
    <recommendedName>
        <fullName evidence="4">Prepilin-type N-terminal cleavage/methylation domain-containing protein</fullName>
    </recommendedName>
</protein>
<reference evidence="2 3" key="1">
    <citation type="journal article" date="2019" name="Antonie Van Leeuwenhoek">
        <title>Description of 'Ca. Methylobacter oryzae' KRF1, a novel species from the environmentally important Methylobacter clade 2.</title>
        <authorList>
            <person name="Khatri K."/>
            <person name="Mohite J.A."/>
            <person name="Pandit P.S."/>
            <person name="Bahulikar R."/>
            <person name="Rahalkar M.C."/>
        </authorList>
    </citation>
    <scope>NUCLEOTIDE SEQUENCE [LARGE SCALE GENOMIC DNA]</scope>
    <source>
        <strain evidence="2 3">KRF1</strain>
    </source>
</reference>
<dbReference type="RefSeq" id="WP_127028646.1">
    <property type="nucleotide sequence ID" value="NZ_RYFG02000009.1"/>
</dbReference>
<evidence type="ECO:0000313" key="2">
    <source>
        <dbReference type="EMBL" id="TRX02942.1"/>
    </source>
</evidence>
<comment type="caution">
    <text evidence="2">The sequence shown here is derived from an EMBL/GenBank/DDBJ whole genome shotgun (WGS) entry which is preliminary data.</text>
</comment>
<keyword evidence="1" id="KW-0812">Transmembrane</keyword>
<keyword evidence="1" id="KW-0472">Membrane</keyword>
<feature type="transmembrane region" description="Helical" evidence="1">
    <location>
        <begin position="12"/>
        <end position="35"/>
    </location>
</feature>
<accession>A0ABY3CGH4</accession>
<evidence type="ECO:0000256" key="1">
    <source>
        <dbReference type="SAM" id="Phobius"/>
    </source>
</evidence>
<dbReference type="EMBL" id="RYFG02000009">
    <property type="protein sequence ID" value="TRX02942.1"/>
    <property type="molecule type" value="Genomic_DNA"/>
</dbReference>
<dbReference type="Proteomes" id="UP000733744">
    <property type="component" value="Unassembled WGS sequence"/>
</dbReference>
<sequence>MKFTFSAKNSTGIGLIEVLITTVVVAVGLLSVASLQGDLLGDSRSNKTRAEAQALANTKIEQLRDTIVQTDATSTTGYTQLASSAANESIAGTTETFTRSWIVSNQTGPVRKQVSVTVCWLDCSAENTVTVQSVIAFDGVGNSVLAAKGAGAAATTVGGPSTNANSSDEITENINIPASAGTFSTGGVYSPSSGVFYIVQNNIHKGSRAYLCSDDTLDLTPFENSLYTRRADYDGDGNNEAIYLYQKVTADGIDYCIPRVRFNGGVIIPIRGIVHSGATVSNSNDALLDVNLFTFNANESGTYCVFNPPTGAKSAPYVCYVGGNCENGPNGTIASGATEPDVTQCPDPAVANPIVGPGGWRGKVGLLGVAARGNNVCFAEEIAAAPATLDTARNYYARHNLINEGINKPYDCHDFLIINGKNTNAQVHSECVAQANAIGGFTLASKNIQRTISSTDNVFDPNIDTTFCAVTGTTYTITGTISNANSAPTVTVTDGVSTNACTASASSYTCSIQTSATSVTINGAYNAETKNCTISSLSSSSTSPTGCTLTFTATTNPTYTITGHINGTATAANAVSLILSGGGSCTVNNDNNGTYSTYTCTITTATTTPSVTLTPAITTGGTVTPNTAQTITLTAPASGTTATQTGPDFTATMATTYTISGSIRIGNNVSLTTVTVAVDTGYGTCTLSGTHAQNTNDSYSCTVPAGTNYSPSVTNHLSITLSSACTTGGGSKKYQITDGSTTSLGTGILIINLGVVSGNMTKTIDVTKSTTNC</sequence>
<name>A0ABY3CGH4_9GAMM</name>
<proteinExistence type="predicted"/>
<organism evidence="2 3">
    <name type="scientific">Candidatus Methylobacter oryzae</name>
    <dbReference type="NCBI Taxonomy" id="2497749"/>
    <lineage>
        <taxon>Bacteria</taxon>
        <taxon>Pseudomonadati</taxon>
        <taxon>Pseudomonadota</taxon>
        <taxon>Gammaproteobacteria</taxon>
        <taxon>Methylococcales</taxon>
        <taxon>Methylococcaceae</taxon>
        <taxon>Methylobacter</taxon>
    </lineage>
</organism>
<gene>
    <name evidence="2" type="ORF">EKO24_001260</name>
</gene>
<keyword evidence="1" id="KW-1133">Transmembrane helix</keyword>
<evidence type="ECO:0000313" key="3">
    <source>
        <dbReference type="Proteomes" id="UP000733744"/>
    </source>
</evidence>
<evidence type="ECO:0008006" key="4">
    <source>
        <dbReference type="Google" id="ProtNLM"/>
    </source>
</evidence>